<name>A0AAN9Y614_9HEMI</name>
<evidence type="ECO:0000313" key="2">
    <source>
        <dbReference type="Proteomes" id="UP001367676"/>
    </source>
</evidence>
<sequence length="102" mass="11090">MVSKGFRKEGREALNPLARRNPQTLRITLAADCPEQTDVEAGGQHSFFLLSRSPRPQATKAYTLAASTQLPKPFFETAGLGTLFNLSAEQDTCEKLPLAAPT</sequence>
<dbReference type="EMBL" id="JBBCAQ010000014">
    <property type="protein sequence ID" value="KAK7598072.1"/>
    <property type="molecule type" value="Genomic_DNA"/>
</dbReference>
<protein>
    <submittedName>
        <fullName evidence="1">Uncharacterized protein</fullName>
    </submittedName>
</protein>
<comment type="caution">
    <text evidence="1">The sequence shown here is derived from an EMBL/GenBank/DDBJ whole genome shotgun (WGS) entry which is preliminary data.</text>
</comment>
<gene>
    <name evidence="1" type="ORF">V9T40_006307</name>
</gene>
<reference evidence="1 2" key="1">
    <citation type="submission" date="2024-03" db="EMBL/GenBank/DDBJ databases">
        <title>Adaptation during the transition from Ophiocordyceps entomopathogen to insect associate is accompanied by gene loss and intensified selection.</title>
        <authorList>
            <person name="Ward C.M."/>
            <person name="Onetto C.A."/>
            <person name="Borneman A.R."/>
        </authorList>
    </citation>
    <scope>NUCLEOTIDE SEQUENCE [LARGE SCALE GENOMIC DNA]</scope>
    <source>
        <strain evidence="1">AWRI1</strain>
        <tissue evidence="1">Single Adult Female</tissue>
    </source>
</reference>
<dbReference type="Proteomes" id="UP001367676">
    <property type="component" value="Unassembled WGS sequence"/>
</dbReference>
<evidence type="ECO:0000313" key="1">
    <source>
        <dbReference type="EMBL" id="KAK7598072.1"/>
    </source>
</evidence>
<keyword evidence="2" id="KW-1185">Reference proteome</keyword>
<dbReference type="AlphaFoldDB" id="A0AAN9Y614"/>
<organism evidence="1 2">
    <name type="scientific">Parthenolecanium corni</name>
    <dbReference type="NCBI Taxonomy" id="536013"/>
    <lineage>
        <taxon>Eukaryota</taxon>
        <taxon>Metazoa</taxon>
        <taxon>Ecdysozoa</taxon>
        <taxon>Arthropoda</taxon>
        <taxon>Hexapoda</taxon>
        <taxon>Insecta</taxon>
        <taxon>Pterygota</taxon>
        <taxon>Neoptera</taxon>
        <taxon>Paraneoptera</taxon>
        <taxon>Hemiptera</taxon>
        <taxon>Sternorrhyncha</taxon>
        <taxon>Coccoidea</taxon>
        <taxon>Coccidae</taxon>
        <taxon>Parthenolecanium</taxon>
    </lineage>
</organism>
<accession>A0AAN9Y614</accession>
<proteinExistence type="predicted"/>